<dbReference type="PANTHER" id="PTHR33653">
    <property type="entry name" value="RIBONUCLEASE VAPC2"/>
    <property type="match status" value="1"/>
</dbReference>
<keyword evidence="4" id="KW-0479">Metal-binding</keyword>
<dbReference type="EMBL" id="AP023213">
    <property type="protein sequence ID" value="BCG47934.1"/>
    <property type="molecule type" value="Genomic_DNA"/>
</dbReference>
<evidence type="ECO:0000256" key="6">
    <source>
        <dbReference type="ARBA" id="ARBA00022842"/>
    </source>
</evidence>
<proteinExistence type="inferred from homology"/>
<evidence type="ECO:0000313" key="10">
    <source>
        <dbReference type="Proteomes" id="UP000515472"/>
    </source>
</evidence>
<dbReference type="Gene3D" id="3.40.50.1010">
    <property type="entry name" value="5'-nuclease"/>
    <property type="match status" value="1"/>
</dbReference>
<accession>A0A6S6M873</accession>
<dbReference type="InterPro" id="IPR029060">
    <property type="entry name" value="PIN-like_dom_sf"/>
</dbReference>
<dbReference type="Pfam" id="PF01850">
    <property type="entry name" value="PIN"/>
    <property type="match status" value="1"/>
</dbReference>
<dbReference type="InterPro" id="IPR050556">
    <property type="entry name" value="Type_II_TA_system_RNase"/>
</dbReference>
<evidence type="ECO:0000256" key="3">
    <source>
        <dbReference type="ARBA" id="ARBA00022722"/>
    </source>
</evidence>
<keyword evidence="5" id="KW-0378">Hydrolase</keyword>
<gene>
    <name evidence="9" type="ORF">GEOBRER4_n2788</name>
</gene>
<keyword evidence="10" id="KW-1185">Reference proteome</keyword>
<keyword evidence="6" id="KW-0460">Magnesium</keyword>
<reference evidence="9 10" key="1">
    <citation type="submission" date="2020-06" db="EMBL/GenBank/DDBJ databases">
        <title>Interaction of electrochemicaly active bacteria, Geobacter bremensis R4 on different carbon anode.</title>
        <authorList>
            <person name="Meng L."/>
            <person name="Yoshida N."/>
        </authorList>
    </citation>
    <scope>NUCLEOTIDE SEQUENCE [LARGE SCALE GENOMIC DNA]</scope>
    <source>
        <strain evidence="9 10">R4</strain>
    </source>
</reference>
<dbReference type="GO" id="GO:0016787">
    <property type="term" value="F:hydrolase activity"/>
    <property type="evidence" value="ECO:0007669"/>
    <property type="project" value="UniProtKB-KW"/>
</dbReference>
<dbReference type="Proteomes" id="UP000515472">
    <property type="component" value="Chromosome"/>
</dbReference>
<dbReference type="SUPFAM" id="SSF88723">
    <property type="entry name" value="PIN domain-like"/>
    <property type="match status" value="1"/>
</dbReference>
<dbReference type="RefSeq" id="WP_226377788.1">
    <property type="nucleotide sequence ID" value="NZ_AP023213.1"/>
</dbReference>
<feature type="domain" description="PIN" evidence="8">
    <location>
        <begin position="5"/>
        <end position="125"/>
    </location>
</feature>
<keyword evidence="3" id="KW-0540">Nuclease</keyword>
<name>A0A6S6M873_9BACT</name>
<evidence type="ECO:0000259" key="8">
    <source>
        <dbReference type="Pfam" id="PF01850"/>
    </source>
</evidence>
<sequence>MNVKYLLDTCLVSELVKKEPDAKVVVWLDGCDEENLFLSVLTIGEIQKGISKLPDGERKETLQRWLEDDLTERFKGRILDVDRDAAMAWGRLLGSSASRGETLPVMDSLIAATAINWGLVVVTRNVKDMGRCTESLFNPWE</sequence>
<evidence type="ECO:0000256" key="2">
    <source>
        <dbReference type="ARBA" id="ARBA00022649"/>
    </source>
</evidence>
<keyword evidence="2" id="KW-1277">Toxin-antitoxin system</keyword>
<evidence type="ECO:0000313" key="9">
    <source>
        <dbReference type="EMBL" id="BCG47934.1"/>
    </source>
</evidence>
<evidence type="ECO:0000256" key="5">
    <source>
        <dbReference type="ARBA" id="ARBA00022801"/>
    </source>
</evidence>
<comment type="similarity">
    <text evidence="7">Belongs to the PINc/VapC protein family.</text>
</comment>
<evidence type="ECO:0000256" key="7">
    <source>
        <dbReference type="ARBA" id="ARBA00038093"/>
    </source>
</evidence>
<protein>
    <submittedName>
        <fullName evidence="9">VapC toxin protein</fullName>
    </submittedName>
</protein>
<organism evidence="9 10">
    <name type="scientific">Citrifermentans bremense</name>
    <dbReference type="NCBI Taxonomy" id="60035"/>
    <lineage>
        <taxon>Bacteria</taxon>
        <taxon>Pseudomonadati</taxon>
        <taxon>Thermodesulfobacteriota</taxon>
        <taxon>Desulfuromonadia</taxon>
        <taxon>Geobacterales</taxon>
        <taxon>Geobacteraceae</taxon>
        <taxon>Citrifermentans</taxon>
    </lineage>
</organism>
<dbReference type="GO" id="GO:0004518">
    <property type="term" value="F:nuclease activity"/>
    <property type="evidence" value="ECO:0007669"/>
    <property type="project" value="UniProtKB-KW"/>
</dbReference>
<dbReference type="GO" id="GO:0046872">
    <property type="term" value="F:metal ion binding"/>
    <property type="evidence" value="ECO:0007669"/>
    <property type="project" value="UniProtKB-KW"/>
</dbReference>
<dbReference type="PANTHER" id="PTHR33653:SF1">
    <property type="entry name" value="RIBONUCLEASE VAPC2"/>
    <property type="match status" value="1"/>
</dbReference>
<dbReference type="CDD" id="cd18746">
    <property type="entry name" value="PIN_VapC4-5_FitB-like"/>
    <property type="match status" value="1"/>
</dbReference>
<evidence type="ECO:0000256" key="1">
    <source>
        <dbReference type="ARBA" id="ARBA00001946"/>
    </source>
</evidence>
<comment type="cofactor">
    <cofactor evidence="1">
        <name>Mg(2+)</name>
        <dbReference type="ChEBI" id="CHEBI:18420"/>
    </cofactor>
</comment>
<evidence type="ECO:0000256" key="4">
    <source>
        <dbReference type="ARBA" id="ARBA00022723"/>
    </source>
</evidence>
<dbReference type="KEGG" id="gbn:GEOBRER4_26840"/>
<dbReference type="AlphaFoldDB" id="A0A6S6M873"/>
<dbReference type="InterPro" id="IPR002716">
    <property type="entry name" value="PIN_dom"/>
</dbReference>